<dbReference type="Pfam" id="PF01408">
    <property type="entry name" value="GFO_IDH_MocA"/>
    <property type="match status" value="1"/>
</dbReference>
<dbReference type="PANTHER" id="PTHR43249">
    <property type="entry name" value="UDP-N-ACETYL-2-AMINO-2-DEOXY-D-GLUCURONATE OXIDASE"/>
    <property type="match status" value="1"/>
</dbReference>
<dbReference type="AlphaFoldDB" id="A0A427XVL8"/>
<evidence type="ECO:0000313" key="5">
    <source>
        <dbReference type="Proteomes" id="UP000279259"/>
    </source>
</evidence>
<feature type="domain" description="Oxidoreductase putative C-terminal" evidence="3">
    <location>
        <begin position="178"/>
        <end position="319"/>
    </location>
</feature>
<evidence type="ECO:0000256" key="1">
    <source>
        <dbReference type="SAM" id="MobiDB-lite"/>
    </source>
</evidence>
<dbReference type="EMBL" id="RSCD01000026">
    <property type="protein sequence ID" value="RSH82847.1"/>
    <property type="molecule type" value="Genomic_DNA"/>
</dbReference>
<dbReference type="Gene3D" id="3.40.50.720">
    <property type="entry name" value="NAD(P)-binding Rossmann-like Domain"/>
    <property type="match status" value="1"/>
</dbReference>
<dbReference type="STRING" id="1890683.A0A427XVL8"/>
<dbReference type="Pfam" id="PF08635">
    <property type="entry name" value="ox_reductase_C"/>
    <property type="match status" value="1"/>
</dbReference>
<comment type="caution">
    <text evidence="4">The sequence shown here is derived from an EMBL/GenBank/DDBJ whole genome shotgun (WGS) entry which is preliminary data.</text>
</comment>
<reference evidence="4 5" key="1">
    <citation type="submission" date="2018-11" db="EMBL/GenBank/DDBJ databases">
        <title>Genome sequence of Saitozyma podzolica DSM 27192.</title>
        <authorList>
            <person name="Aliyu H."/>
            <person name="Gorte O."/>
            <person name="Ochsenreither K."/>
        </authorList>
    </citation>
    <scope>NUCLEOTIDE SEQUENCE [LARGE SCALE GENOMIC DNA]</scope>
    <source>
        <strain evidence="4 5">DSM 27192</strain>
    </source>
</reference>
<feature type="region of interest" description="Disordered" evidence="1">
    <location>
        <begin position="1"/>
        <end position="20"/>
    </location>
</feature>
<dbReference type="InterPro" id="IPR013944">
    <property type="entry name" value="OxRdtase_put_C"/>
</dbReference>
<dbReference type="PANTHER" id="PTHR43249:SF1">
    <property type="entry name" value="D-GLUCOSIDE 3-DEHYDROGENASE"/>
    <property type="match status" value="1"/>
</dbReference>
<dbReference type="OrthoDB" id="10250282at2759"/>
<keyword evidence="5" id="KW-1185">Reference proteome</keyword>
<evidence type="ECO:0008006" key="6">
    <source>
        <dbReference type="Google" id="ProtNLM"/>
    </source>
</evidence>
<evidence type="ECO:0000259" key="3">
    <source>
        <dbReference type="Pfam" id="PF08635"/>
    </source>
</evidence>
<sequence length="402" mass="44309">MRGLSPTTVHGAEVEDSEPGPEVRVLVIGAGNINFGSDEGPWNHSQRLEQKLGPRLKVVGLVDPAESRAQCVLDAKATTFAAPAYAQTVIYPSTQAAVKALASNPPDLILLGSPPAFRGTTDPSRGFNTEVQLSDGFPKAALFVEKPVSTGSVDEVKAVADLLESRKANLVSVGYMLRYSAAVQKMKQIIEENNLTVMMTSARYVMAYEKSAKVAWWNKSIDCGPIVEQATHFCDLSRYFGGEVDLETIMAHSVEWYEKPGQLSKIPFDEQVIPEDERIPRFTSATWKYDSGAIGHLEHGVALQGTEFSTELAVFADGYQLKLVDPYNRPTLYVRRPGNDIEEVHAFHDDDPFLSEMATFIDTAATGKAKLPILSSYADAVKTYEMTWAIRWASEKTRRARK</sequence>
<protein>
    <recommendedName>
        <fullName evidence="6">NAD binding dehydrogenase</fullName>
    </recommendedName>
</protein>
<evidence type="ECO:0000259" key="2">
    <source>
        <dbReference type="Pfam" id="PF01408"/>
    </source>
</evidence>
<dbReference type="InterPro" id="IPR052515">
    <property type="entry name" value="Gfo/Idh/MocA_Oxidoreductase"/>
</dbReference>
<dbReference type="InterPro" id="IPR036291">
    <property type="entry name" value="NAD(P)-bd_dom_sf"/>
</dbReference>
<feature type="domain" description="Gfo/Idh/MocA-like oxidoreductase N-terminal" evidence="2">
    <location>
        <begin position="23"/>
        <end position="175"/>
    </location>
</feature>
<organism evidence="4 5">
    <name type="scientific">Saitozyma podzolica</name>
    <dbReference type="NCBI Taxonomy" id="1890683"/>
    <lineage>
        <taxon>Eukaryota</taxon>
        <taxon>Fungi</taxon>
        <taxon>Dikarya</taxon>
        <taxon>Basidiomycota</taxon>
        <taxon>Agaricomycotina</taxon>
        <taxon>Tremellomycetes</taxon>
        <taxon>Tremellales</taxon>
        <taxon>Trimorphomycetaceae</taxon>
        <taxon>Saitozyma</taxon>
    </lineage>
</organism>
<accession>A0A427XVL8</accession>
<dbReference type="SUPFAM" id="SSF51735">
    <property type="entry name" value="NAD(P)-binding Rossmann-fold domains"/>
    <property type="match status" value="1"/>
</dbReference>
<evidence type="ECO:0000313" key="4">
    <source>
        <dbReference type="EMBL" id="RSH82847.1"/>
    </source>
</evidence>
<dbReference type="GO" id="GO:0000166">
    <property type="term" value="F:nucleotide binding"/>
    <property type="evidence" value="ECO:0007669"/>
    <property type="project" value="InterPro"/>
</dbReference>
<dbReference type="Gene3D" id="3.30.360.10">
    <property type="entry name" value="Dihydrodipicolinate Reductase, domain 2"/>
    <property type="match status" value="1"/>
</dbReference>
<dbReference type="Proteomes" id="UP000279259">
    <property type="component" value="Unassembled WGS sequence"/>
</dbReference>
<proteinExistence type="predicted"/>
<name>A0A427XVL8_9TREE</name>
<dbReference type="InterPro" id="IPR000683">
    <property type="entry name" value="Gfo/Idh/MocA-like_OxRdtase_N"/>
</dbReference>
<gene>
    <name evidence="4" type="ORF">EHS25_005837</name>
</gene>
<dbReference type="SUPFAM" id="SSF55347">
    <property type="entry name" value="Glyceraldehyde-3-phosphate dehydrogenase-like, C-terminal domain"/>
    <property type="match status" value="1"/>
</dbReference>